<accession>A0A1D3DU31</accession>
<evidence type="ECO:0008006" key="6">
    <source>
        <dbReference type="Google" id="ProtNLM"/>
    </source>
</evidence>
<keyword evidence="5" id="KW-1185">Reference proteome</keyword>
<comment type="caution">
    <text evidence="4">The sequence shown here is derived from an EMBL/GenBank/DDBJ whole genome shotgun (WGS) entry which is preliminary data.</text>
</comment>
<gene>
    <name evidence="4" type="ORF">J116_016545</name>
</gene>
<dbReference type="eggNOG" id="COG5640">
    <property type="taxonomic scope" value="Bacteria"/>
</dbReference>
<protein>
    <recommendedName>
        <fullName evidence="6">VCBS repeat-containing protein</fullName>
    </recommendedName>
</protein>
<dbReference type="OrthoDB" id="99430at2"/>
<dbReference type="Pfam" id="PF13517">
    <property type="entry name" value="FG-GAP_3"/>
    <property type="match status" value="1"/>
</dbReference>
<name>A0A1D3DU31_9ACTN</name>
<evidence type="ECO:0000313" key="5">
    <source>
        <dbReference type="Proteomes" id="UP000095329"/>
    </source>
</evidence>
<feature type="chain" id="PRO_5008914821" description="VCBS repeat-containing protein" evidence="3">
    <location>
        <begin position="40"/>
        <end position="591"/>
    </location>
</feature>
<dbReference type="SUPFAM" id="SSF69318">
    <property type="entry name" value="Integrin alpha N-terminal domain"/>
    <property type="match status" value="2"/>
</dbReference>
<dbReference type="AlphaFoldDB" id="A0A1D3DU31"/>
<keyword evidence="1 3" id="KW-0732">Signal</keyword>
<sequence length="591" mass="62376">MAFHRTGRAHARARRLASCTALALASGLLLTGTAGTATAADGTSAPTPDRTLIEQPAPTVELPQGQLPKKRNRLSTDTTQNTTPGPTRHDFTGDGWSDLLYRGLDGNYYVKRSEDPANDIQLGLSTSGGVKFKDVIPVGDQNGDGTADVLTLHPYGSLTLTGTYGSGSSYTYWSGSGWNIYNKVLSVGDVDGDAKFDVLARTHAGDLYLYRGTGSAYAPLQTRVKVGTGWHIYDQLVGVSDANGDGLGDLYARTPNGDLFFYAGTGNAAAPFKARVKVGTGWHIYNQLSSSDDITDDNRPELLARTTLGAMYIYGTDATTGRPTARVLWSDSSWNNADLIAGAGGNPGTGKSEILGLDRNGTLFRYFSRNNGTLTARAQWSDVGGWAGSRVHFPSSLDDNGHADLLEVYEGHLISYAPDEPVLIGRGWGAFNTLTGVGDLTGDGKGDLLARTSGGVLYLYRGDGQGYAFAGRTSVGSGWGVYNSLVGAGDITGDGRADLLARTSGGTLYLYAGTGNANAPFKARVKVGTGWQTYSKLVAPGDITGDGRADLLAVTSGGTLYRYITTHTGTANPFTTRANMGTGWNTYTQLH</sequence>
<feature type="region of interest" description="Disordered" evidence="2">
    <location>
        <begin position="56"/>
        <end position="91"/>
    </location>
</feature>
<evidence type="ECO:0000256" key="3">
    <source>
        <dbReference type="SAM" id="SignalP"/>
    </source>
</evidence>
<dbReference type="PANTHER" id="PTHR44103:SF1">
    <property type="entry name" value="PROPROTEIN CONVERTASE P"/>
    <property type="match status" value="1"/>
</dbReference>
<dbReference type="RefSeq" id="WP_023588187.1">
    <property type="nucleotide sequence ID" value="NZ_ASHX02000001.1"/>
</dbReference>
<evidence type="ECO:0000313" key="4">
    <source>
        <dbReference type="EMBL" id="OEJ95844.1"/>
    </source>
</evidence>
<dbReference type="InterPro" id="IPR028994">
    <property type="entry name" value="Integrin_alpha_N"/>
</dbReference>
<dbReference type="STRING" id="1306406.J116_016545"/>
<organism evidence="4 5">
    <name type="scientific">Streptomyces thermolilacinus SPC6</name>
    <dbReference type="NCBI Taxonomy" id="1306406"/>
    <lineage>
        <taxon>Bacteria</taxon>
        <taxon>Bacillati</taxon>
        <taxon>Actinomycetota</taxon>
        <taxon>Actinomycetes</taxon>
        <taxon>Kitasatosporales</taxon>
        <taxon>Streptomycetaceae</taxon>
        <taxon>Streptomyces</taxon>
    </lineage>
</organism>
<dbReference type="Proteomes" id="UP000095329">
    <property type="component" value="Unassembled WGS sequence"/>
</dbReference>
<evidence type="ECO:0000256" key="1">
    <source>
        <dbReference type="ARBA" id="ARBA00022729"/>
    </source>
</evidence>
<dbReference type="EMBL" id="ASHX02000001">
    <property type="protein sequence ID" value="OEJ95844.1"/>
    <property type="molecule type" value="Genomic_DNA"/>
</dbReference>
<dbReference type="PANTHER" id="PTHR44103">
    <property type="entry name" value="PROPROTEIN CONVERTASE P"/>
    <property type="match status" value="1"/>
</dbReference>
<feature type="signal peptide" evidence="3">
    <location>
        <begin position="1"/>
        <end position="39"/>
    </location>
</feature>
<reference evidence="4 5" key="1">
    <citation type="journal article" date="2013" name="Genome Announc.">
        <title>Genome Sequence of Streptomyces violaceusniger Strain SPC6, a Halotolerant Streptomycete That Exhibits Rapid Growth and Development.</title>
        <authorList>
            <person name="Chen X."/>
            <person name="Zhang B."/>
            <person name="Zhang W."/>
            <person name="Wu X."/>
            <person name="Zhang M."/>
            <person name="Chen T."/>
            <person name="Liu G."/>
            <person name="Dyson P."/>
        </authorList>
    </citation>
    <scope>NUCLEOTIDE SEQUENCE [LARGE SCALE GENOMIC DNA]</scope>
    <source>
        <strain evidence="4 5">SPC6</strain>
    </source>
</reference>
<proteinExistence type="predicted"/>
<dbReference type="InterPro" id="IPR013517">
    <property type="entry name" value="FG-GAP"/>
</dbReference>
<feature type="compositionally biased region" description="Low complexity" evidence="2">
    <location>
        <begin position="76"/>
        <end position="86"/>
    </location>
</feature>
<evidence type="ECO:0000256" key="2">
    <source>
        <dbReference type="SAM" id="MobiDB-lite"/>
    </source>
</evidence>
<dbReference type="Gene3D" id="2.115.10.10">
    <property type="entry name" value="Tachylectin 2"/>
    <property type="match status" value="2"/>
</dbReference>